<dbReference type="EMBL" id="WNWM01000002">
    <property type="protein sequence ID" value="MUI11423.1"/>
    <property type="molecule type" value="Genomic_DNA"/>
</dbReference>
<accession>A0A6I3XBF6</accession>
<evidence type="ECO:0000313" key="2">
    <source>
        <dbReference type="Proteomes" id="UP000431684"/>
    </source>
</evidence>
<dbReference type="Pfam" id="PF09912">
    <property type="entry name" value="DUF2141"/>
    <property type="match status" value="1"/>
</dbReference>
<dbReference type="OrthoDB" id="9788332at2"/>
<protein>
    <submittedName>
        <fullName evidence="1">DUF2141 domain-containing protein</fullName>
    </submittedName>
</protein>
<name>A0A6I3XBF6_9BURK</name>
<keyword evidence="2" id="KW-1185">Reference proteome</keyword>
<reference evidence="1 2" key="1">
    <citation type="submission" date="2019-11" db="EMBL/GenBank/DDBJ databases">
        <title>Draft Genome Sequences of Six Type Strains of the Genus Massilia.</title>
        <authorList>
            <person name="Miess H."/>
            <person name="Frediansyah A."/>
            <person name="Goeker M."/>
            <person name="Gross H."/>
        </authorList>
    </citation>
    <scope>NUCLEOTIDE SEQUENCE [LARGE SCALE GENOMIC DNA]</scope>
    <source>
        <strain evidence="1 2">DSM 17513</strain>
    </source>
</reference>
<comment type="caution">
    <text evidence="1">The sequence shown here is derived from an EMBL/GenBank/DDBJ whole genome shotgun (WGS) entry which is preliminary data.</text>
</comment>
<sequence length="128" mass="13322">MLAILLCGTAAAASIEVRVSPVADTGGTVNVAVCDRERFLKQCAYSAAVPARAGEMKVTIDGVPAGTWAVLAYHDANANSKLDRSPIGMPTEKYGFSRDARNMFGPPAFDKAAIEVGDGPAVAPITLR</sequence>
<evidence type="ECO:0000313" key="1">
    <source>
        <dbReference type="EMBL" id="MUI11423.1"/>
    </source>
</evidence>
<organism evidence="1 2">
    <name type="scientific">Pseudoduganella dura</name>
    <dbReference type="NCBI Taxonomy" id="321982"/>
    <lineage>
        <taxon>Bacteria</taxon>
        <taxon>Pseudomonadati</taxon>
        <taxon>Pseudomonadota</taxon>
        <taxon>Betaproteobacteria</taxon>
        <taxon>Burkholderiales</taxon>
        <taxon>Oxalobacteraceae</taxon>
        <taxon>Telluria group</taxon>
        <taxon>Pseudoduganella</taxon>
    </lineage>
</organism>
<dbReference type="AlphaFoldDB" id="A0A6I3XBF6"/>
<dbReference type="InterPro" id="IPR018673">
    <property type="entry name" value="DUF2141"/>
</dbReference>
<proteinExistence type="predicted"/>
<gene>
    <name evidence="1" type="ORF">GJV26_02810</name>
</gene>
<dbReference type="Proteomes" id="UP000431684">
    <property type="component" value="Unassembled WGS sequence"/>
</dbReference>